<keyword evidence="9" id="KW-1185">Reference proteome</keyword>
<comment type="caution">
    <text evidence="8">The sequence shown here is derived from an EMBL/GenBank/DDBJ whole genome shotgun (WGS) entry which is preliminary data.</text>
</comment>
<evidence type="ECO:0000313" key="8">
    <source>
        <dbReference type="EMBL" id="MFC3712631.1"/>
    </source>
</evidence>
<keyword evidence="1 6" id="KW-0436">Ligase</keyword>
<organism evidence="8 9">
    <name type="scientific">Sphingoaurantiacus capsulatus</name>
    <dbReference type="NCBI Taxonomy" id="1771310"/>
    <lineage>
        <taxon>Bacteria</taxon>
        <taxon>Pseudomonadati</taxon>
        <taxon>Pseudomonadota</taxon>
        <taxon>Alphaproteobacteria</taxon>
        <taxon>Sphingomonadales</taxon>
        <taxon>Sphingosinicellaceae</taxon>
        <taxon>Sphingoaurantiacus</taxon>
    </lineage>
</organism>
<dbReference type="InterPro" id="IPR011063">
    <property type="entry name" value="TilS/TtcA_N"/>
</dbReference>
<dbReference type="RefSeq" id="WP_380859888.1">
    <property type="nucleotide sequence ID" value="NZ_JBHRXV010000006.1"/>
</dbReference>
<comment type="subcellular location">
    <subcellularLocation>
        <location evidence="6">Cytoplasm</location>
    </subcellularLocation>
</comment>
<dbReference type="Proteomes" id="UP001595615">
    <property type="component" value="Unassembled WGS sequence"/>
</dbReference>
<dbReference type="EC" id="6.3.4.19" evidence="6"/>
<dbReference type="SUPFAM" id="SSF52402">
    <property type="entry name" value="Adenine nucleotide alpha hydrolases-like"/>
    <property type="match status" value="1"/>
</dbReference>
<comment type="domain">
    <text evidence="6">The N-terminal region contains the highly conserved SGGXDS motif, predicted to be a P-loop motif involved in ATP binding.</text>
</comment>
<keyword evidence="3 6" id="KW-0547">Nucleotide-binding</keyword>
<dbReference type="CDD" id="cd01992">
    <property type="entry name" value="TilS_N"/>
    <property type="match status" value="1"/>
</dbReference>
<proteinExistence type="inferred from homology"/>
<dbReference type="Gene3D" id="3.40.50.620">
    <property type="entry name" value="HUPs"/>
    <property type="match status" value="1"/>
</dbReference>
<evidence type="ECO:0000256" key="5">
    <source>
        <dbReference type="ARBA" id="ARBA00048539"/>
    </source>
</evidence>
<dbReference type="InterPro" id="IPR012795">
    <property type="entry name" value="tRNA_Ile_lys_synt_N"/>
</dbReference>
<dbReference type="HAMAP" id="MF_01161">
    <property type="entry name" value="tRNA_Ile_lys_synt"/>
    <property type="match status" value="1"/>
</dbReference>
<reference evidence="9" key="1">
    <citation type="journal article" date="2019" name="Int. J. Syst. Evol. Microbiol.">
        <title>The Global Catalogue of Microorganisms (GCM) 10K type strain sequencing project: providing services to taxonomists for standard genome sequencing and annotation.</title>
        <authorList>
            <consortium name="The Broad Institute Genomics Platform"/>
            <consortium name="The Broad Institute Genome Sequencing Center for Infectious Disease"/>
            <person name="Wu L."/>
            <person name="Ma J."/>
        </authorList>
    </citation>
    <scope>NUCLEOTIDE SEQUENCE [LARGE SCALE GENOMIC DNA]</scope>
    <source>
        <strain evidence="9">KCTC 42644</strain>
    </source>
</reference>
<evidence type="ECO:0000256" key="1">
    <source>
        <dbReference type="ARBA" id="ARBA00022598"/>
    </source>
</evidence>
<keyword evidence="2 6" id="KW-0819">tRNA processing</keyword>
<evidence type="ECO:0000313" key="9">
    <source>
        <dbReference type="Proteomes" id="UP001595615"/>
    </source>
</evidence>
<dbReference type="Pfam" id="PF01171">
    <property type="entry name" value="ATP_bind_3"/>
    <property type="match status" value="1"/>
</dbReference>
<dbReference type="PANTHER" id="PTHR43033">
    <property type="entry name" value="TRNA(ILE)-LYSIDINE SYNTHASE-RELATED"/>
    <property type="match status" value="1"/>
</dbReference>
<gene>
    <name evidence="6 8" type="primary">tilS</name>
    <name evidence="8" type="ORF">ACFOMD_08620</name>
</gene>
<evidence type="ECO:0000259" key="7">
    <source>
        <dbReference type="Pfam" id="PF01171"/>
    </source>
</evidence>
<evidence type="ECO:0000256" key="2">
    <source>
        <dbReference type="ARBA" id="ARBA00022694"/>
    </source>
</evidence>
<sequence length="318" mass="33196">MRGLAGDVERLIGRPLGDEEPLAVAVSGGPDSLALLLLAHAAFGARVRALTVDHGLRPEGADEAAGVAAICAHLGVPHTTLPWEGPKPTGNLQAAARDARYALMSDWCVANGIVWLVTAHHADDQAETLLLRLARGSGLAGLAGVRVTRRLPTGVTLLRPLLDARRADLAAVVLAAGLTAADDPSNHNARFDRTHARRWLAALPDLDAAGLAASAAHLAEAEAALAWTADLAWAGRASETAGELHLDAADLPRELQRRLLIRALKTLAAPESRGAEIDRLLAALQAGETATLGGIRAEGGRIWRFAAAPPRRSGAESR</sequence>
<protein>
    <recommendedName>
        <fullName evidence="6">tRNA(Ile)-lysidine synthase</fullName>
        <ecNumber evidence="6">6.3.4.19</ecNumber>
    </recommendedName>
    <alternativeName>
        <fullName evidence="6">tRNA(Ile)-2-lysyl-cytidine synthase</fullName>
    </alternativeName>
    <alternativeName>
        <fullName evidence="6">tRNA(Ile)-lysidine synthetase</fullName>
    </alternativeName>
</protein>
<keyword evidence="4 6" id="KW-0067">ATP-binding</keyword>
<evidence type="ECO:0000256" key="6">
    <source>
        <dbReference type="HAMAP-Rule" id="MF_01161"/>
    </source>
</evidence>
<dbReference type="NCBIfam" id="TIGR02432">
    <property type="entry name" value="lysidine_TilS_N"/>
    <property type="match status" value="1"/>
</dbReference>
<evidence type="ECO:0000256" key="3">
    <source>
        <dbReference type="ARBA" id="ARBA00022741"/>
    </source>
</evidence>
<comment type="catalytic activity">
    <reaction evidence="5 6">
        <text>cytidine(34) in tRNA(Ile2) + L-lysine + ATP = lysidine(34) in tRNA(Ile2) + AMP + diphosphate + H(+)</text>
        <dbReference type="Rhea" id="RHEA:43744"/>
        <dbReference type="Rhea" id="RHEA-COMP:10625"/>
        <dbReference type="Rhea" id="RHEA-COMP:10670"/>
        <dbReference type="ChEBI" id="CHEBI:15378"/>
        <dbReference type="ChEBI" id="CHEBI:30616"/>
        <dbReference type="ChEBI" id="CHEBI:32551"/>
        <dbReference type="ChEBI" id="CHEBI:33019"/>
        <dbReference type="ChEBI" id="CHEBI:82748"/>
        <dbReference type="ChEBI" id="CHEBI:83665"/>
        <dbReference type="ChEBI" id="CHEBI:456215"/>
        <dbReference type="EC" id="6.3.4.19"/>
    </reaction>
</comment>
<comment type="similarity">
    <text evidence="6">Belongs to the tRNA(Ile)-lysidine synthase family.</text>
</comment>
<dbReference type="EMBL" id="JBHRXV010000006">
    <property type="protein sequence ID" value="MFC3712631.1"/>
    <property type="molecule type" value="Genomic_DNA"/>
</dbReference>
<feature type="binding site" evidence="6">
    <location>
        <begin position="27"/>
        <end position="32"/>
    </location>
    <ligand>
        <name>ATP</name>
        <dbReference type="ChEBI" id="CHEBI:30616"/>
    </ligand>
</feature>
<dbReference type="InterPro" id="IPR014729">
    <property type="entry name" value="Rossmann-like_a/b/a_fold"/>
</dbReference>
<dbReference type="PANTHER" id="PTHR43033:SF1">
    <property type="entry name" value="TRNA(ILE)-LYSIDINE SYNTHASE-RELATED"/>
    <property type="match status" value="1"/>
</dbReference>
<name>A0ABV7X9W7_9SPHN</name>
<evidence type="ECO:0000256" key="4">
    <source>
        <dbReference type="ARBA" id="ARBA00022840"/>
    </source>
</evidence>
<dbReference type="InterPro" id="IPR012094">
    <property type="entry name" value="tRNA_Ile_lys_synt"/>
</dbReference>
<comment type="function">
    <text evidence="6">Ligates lysine onto the cytidine present at position 34 of the AUA codon-specific tRNA(Ile) that contains the anticodon CAU, in an ATP-dependent manner. Cytidine is converted to lysidine, thus changing the amino acid specificity of the tRNA from methionine to isoleucine.</text>
</comment>
<dbReference type="GO" id="GO:0032267">
    <property type="term" value="F:tRNA(Ile)-lysidine synthase activity"/>
    <property type="evidence" value="ECO:0007669"/>
    <property type="project" value="UniProtKB-EC"/>
</dbReference>
<accession>A0ABV7X9W7</accession>
<keyword evidence="6" id="KW-0963">Cytoplasm</keyword>
<feature type="domain" description="tRNA(Ile)-lysidine/2-thiocytidine synthase N-terminal" evidence="7">
    <location>
        <begin position="23"/>
        <end position="198"/>
    </location>
</feature>